<reference evidence="2" key="1">
    <citation type="submission" date="2022-10" db="EMBL/GenBank/DDBJ databases">
        <title>Culturing micro-colonial fungi from biological soil crusts in the Mojave desert and describing Neophaeococcomyces mojavensis, and introducing the new genera and species Taxawa tesnikishii.</title>
        <authorList>
            <person name="Kurbessoian T."/>
            <person name="Stajich J.E."/>
        </authorList>
    </citation>
    <scope>NUCLEOTIDE SEQUENCE</scope>
    <source>
        <strain evidence="2">TK_1</strain>
    </source>
</reference>
<dbReference type="PANTHER" id="PTHR35043:SF8">
    <property type="entry name" value="DUF4220 DOMAIN-CONTAINING PROTEIN"/>
    <property type="match status" value="1"/>
</dbReference>
<comment type="caution">
    <text evidence="2">The sequence shown here is derived from an EMBL/GenBank/DDBJ whole genome shotgun (WGS) entry which is preliminary data.</text>
</comment>
<keyword evidence="3" id="KW-1185">Reference proteome</keyword>
<feature type="transmembrane region" description="Helical" evidence="1">
    <location>
        <begin position="273"/>
        <end position="295"/>
    </location>
</feature>
<dbReference type="EMBL" id="JAPDRL010000099">
    <property type="protein sequence ID" value="KAJ9657539.1"/>
    <property type="molecule type" value="Genomic_DNA"/>
</dbReference>
<organism evidence="2 3">
    <name type="scientific">Coniosporium apollinis</name>
    <dbReference type="NCBI Taxonomy" id="61459"/>
    <lineage>
        <taxon>Eukaryota</taxon>
        <taxon>Fungi</taxon>
        <taxon>Dikarya</taxon>
        <taxon>Ascomycota</taxon>
        <taxon>Pezizomycotina</taxon>
        <taxon>Dothideomycetes</taxon>
        <taxon>Dothideomycetes incertae sedis</taxon>
        <taxon>Coniosporium</taxon>
    </lineage>
</organism>
<proteinExistence type="predicted"/>
<evidence type="ECO:0000256" key="1">
    <source>
        <dbReference type="SAM" id="Phobius"/>
    </source>
</evidence>
<keyword evidence="1" id="KW-0812">Transmembrane</keyword>
<name>A0ABQ9NHQ6_9PEZI</name>
<evidence type="ECO:0000313" key="3">
    <source>
        <dbReference type="Proteomes" id="UP001172684"/>
    </source>
</evidence>
<evidence type="ECO:0000313" key="2">
    <source>
        <dbReference type="EMBL" id="KAJ9657539.1"/>
    </source>
</evidence>
<dbReference type="Proteomes" id="UP001172684">
    <property type="component" value="Unassembled WGS sequence"/>
</dbReference>
<keyword evidence="1" id="KW-1133">Transmembrane helix</keyword>
<keyword evidence="1" id="KW-0472">Membrane</keyword>
<feature type="transmembrane region" description="Helical" evidence="1">
    <location>
        <begin position="226"/>
        <end position="253"/>
    </location>
</feature>
<feature type="transmembrane region" description="Helical" evidence="1">
    <location>
        <begin position="193"/>
        <end position="214"/>
    </location>
</feature>
<sequence length="317" mass="35839">MADLGFKNWSIVHAFYADSGGFMLQARDSPPFPVTAKQIHYLVQKEYMHVPGITRKEIWDKSKADRFAKTVACLQTGWFIIQMIARAVQHLPITLLELSTISLITCTGATMFFWFYKPLNVEIPTILHIDISIAQILIDAGDAAREPFKDTPLDFVEPLAYTSSQLPFNHLWGMQQRPLPRIPNDRDSQLHNLQIVITTAIPTAAYGTFHLIGWNFDFPTRTEQMLWRWTCVSMGIVLGLGCAIEAAAIIWGNYTTTGLSNLNGYKLRWPTNLLFFIPGVMYFGSRMVVIVEVVVSLRALPAGCFENVEWTSSLPHI</sequence>
<protein>
    <submittedName>
        <fullName evidence="2">Uncharacterized protein</fullName>
    </submittedName>
</protein>
<gene>
    <name evidence="2" type="ORF">H2201_008140</name>
</gene>
<feature type="transmembrane region" description="Helical" evidence="1">
    <location>
        <begin position="93"/>
        <end position="116"/>
    </location>
</feature>
<accession>A0ABQ9NHQ6</accession>
<dbReference type="PANTHER" id="PTHR35043">
    <property type="entry name" value="TRANSCRIPTION FACTOR DOMAIN-CONTAINING PROTEIN"/>
    <property type="match status" value="1"/>
</dbReference>